<gene>
    <name evidence="9" type="ORF">DFR74_109160</name>
</gene>
<reference evidence="9 10" key="1">
    <citation type="submission" date="2018-06" db="EMBL/GenBank/DDBJ databases">
        <title>Genomic Encyclopedia of Type Strains, Phase IV (KMG-IV): sequencing the most valuable type-strain genomes for metagenomic binning, comparative biology and taxonomic classification.</title>
        <authorList>
            <person name="Goeker M."/>
        </authorList>
    </citation>
    <scope>NUCLEOTIDE SEQUENCE [LARGE SCALE GENOMIC DNA]</scope>
    <source>
        <strain evidence="9 10">DSM 44599</strain>
    </source>
</reference>
<evidence type="ECO:0000256" key="1">
    <source>
        <dbReference type="ARBA" id="ARBA00004651"/>
    </source>
</evidence>
<dbReference type="Proteomes" id="UP000252586">
    <property type="component" value="Unassembled WGS sequence"/>
</dbReference>
<evidence type="ECO:0000256" key="2">
    <source>
        <dbReference type="ARBA" id="ARBA00022475"/>
    </source>
</evidence>
<feature type="transmembrane region" description="Helical" evidence="7">
    <location>
        <begin position="547"/>
        <end position="565"/>
    </location>
</feature>
<feature type="domain" description="ComEC/Rec2-related protein" evidence="8">
    <location>
        <begin position="276"/>
        <end position="539"/>
    </location>
</feature>
<sequence length="646" mass="66939">MRVWSVAGSGWIAMRGCLWSFGGSCPDECHRVVRSGVDVSGGGGVGEEERAVLDARLLPAALSCWGVTIAVLVGGWWYGVVLAVVLGGAVGVSVSLGHRCFRGTPRWGGVAVTVVAAMALGTGFAVAAAWREHSAATHPLRDEMGKSVSVVVTPTNDPKPLGDSGFGGERRWLVKAALHHFRTGAQTVTAGGSVVVLASGADWDRIAPGQRVKFRARVDYPWNRDLTVATLRSHGAPERMGSPPWWQRGASAVRSDFETASVAALPADQAGMVRALVVGDTSGISDSVRTDFEASGLQHLTAVSGANFTILLAVVLFGVRRVALGPRATAIIAAGALLMFVVVARPDPSVLRAAAMGSITLLALASGRRRQALPALCAAVIGLLLLWPALAVSAGFALSVLATGALILIAPGWADWLRARGWWRLPAEIVAVSAAAFLVTIPIVIVIAGRVSVVAILANVLVTPVVAPITVIGALGAVCSCLWMPLAVLALRCASPPLWWLLEVAERTASLPGATVSVPGGVPGGLVAGVIVLAVIPALRNSRFRRLTATLLALYATLLIPLHLWQTGMPRLSGTPPPFGPGTHVPIAVDTSARSASHAARSASGVRVGDLSSGCVRVPTYGPGPPWHPTDRMRTSPACPLGGRRA</sequence>
<dbReference type="InterPro" id="IPR052159">
    <property type="entry name" value="Competence_DNA_uptake"/>
</dbReference>
<evidence type="ECO:0000256" key="5">
    <source>
        <dbReference type="ARBA" id="ARBA00023136"/>
    </source>
</evidence>
<evidence type="ECO:0000256" key="6">
    <source>
        <dbReference type="SAM" id="MobiDB-lite"/>
    </source>
</evidence>
<dbReference type="STRING" id="1210090.GCA_001613185_04954"/>
<organism evidence="9 10">
    <name type="scientific">Nocardia puris</name>
    <dbReference type="NCBI Taxonomy" id="208602"/>
    <lineage>
        <taxon>Bacteria</taxon>
        <taxon>Bacillati</taxon>
        <taxon>Actinomycetota</taxon>
        <taxon>Actinomycetes</taxon>
        <taxon>Mycobacteriales</taxon>
        <taxon>Nocardiaceae</taxon>
        <taxon>Nocardia</taxon>
    </lineage>
</organism>
<feature type="transmembrane region" description="Helical" evidence="7">
    <location>
        <begin position="372"/>
        <end position="390"/>
    </location>
</feature>
<evidence type="ECO:0000256" key="4">
    <source>
        <dbReference type="ARBA" id="ARBA00022989"/>
    </source>
</evidence>
<evidence type="ECO:0000313" key="9">
    <source>
        <dbReference type="EMBL" id="RBO88392.1"/>
    </source>
</evidence>
<feature type="region of interest" description="Disordered" evidence="6">
    <location>
        <begin position="622"/>
        <end position="646"/>
    </location>
</feature>
<feature type="transmembrane region" description="Helical" evidence="7">
    <location>
        <begin position="324"/>
        <end position="343"/>
    </location>
</feature>
<keyword evidence="4 7" id="KW-1133">Transmembrane helix</keyword>
<evidence type="ECO:0000256" key="3">
    <source>
        <dbReference type="ARBA" id="ARBA00022692"/>
    </source>
</evidence>
<protein>
    <submittedName>
        <fullName evidence="9">Competence protein ComEC</fullName>
    </submittedName>
</protein>
<comment type="caution">
    <text evidence="9">The sequence shown here is derived from an EMBL/GenBank/DDBJ whole genome shotgun (WGS) entry which is preliminary data.</text>
</comment>
<dbReference type="GO" id="GO:0005886">
    <property type="term" value="C:plasma membrane"/>
    <property type="evidence" value="ECO:0007669"/>
    <property type="project" value="UniProtKB-SubCell"/>
</dbReference>
<keyword evidence="2" id="KW-1003">Cell membrane</keyword>
<evidence type="ECO:0000259" key="8">
    <source>
        <dbReference type="Pfam" id="PF03772"/>
    </source>
</evidence>
<dbReference type="NCBIfam" id="TIGR00360">
    <property type="entry name" value="ComEC_N-term"/>
    <property type="match status" value="1"/>
</dbReference>
<accession>A0A366DEA7</accession>
<dbReference type="PANTHER" id="PTHR30619:SF7">
    <property type="entry name" value="BETA-LACTAMASE DOMAIN PROTEIN"/>
    <property type="match status" value="1"/>
</dbReference>
<dbReference type="InterPro" id="IPR004477">
    <property type="entry name" value="ComEC_N"/>
</dbReference>
<feature type="transmembrane region" description="Helical" evidence="7">
    <location>
        <begin position="482"/>
        <end position="502"/>
    </location>
</feature>
<feature type="transmembrane region" description="Helical" evidence="7">
    <location>
        <begin position="429"/>
        <end position="448"/>
    </location>
</feature>
<feature type="transmembrane region" description="Helical" evidence="7">
    <location>
        <begin position="522"/>
        <end position="540"/>
    </location>
</feature>
<feature type="transmembrane region" description="Helical" evidence="7">
    <location>
        <begin position="349"/>
        <end position="365"/>
    </location>
</feature>
<name>A0A366DEA7_9NOCA</name>
<dbReference type="PANTHER" id="PTHR30619">
    <property type="entry name" value="DNA INTERNALIZATION/COMPETENCE PROTEIN COMEC/REC2"/>
    <property type="match status" value="1"/>
</dbReference>
<keyword evidence="5 7" id="KW-0472">Membrane</keyword>
<feature type="transmembrane region" description="Helical" evidence="7">
    <location>
        <begin position="108"/>
        <end position="130"/>
    </location>
</feature>
<evidence type="ECO:0000313" key="10">
    <source>
        <dbReference type="Proteomes" id="UP000252586"/>
    </source>
</evidence>
<keyword evidence="3 7" id="KW-0812">Transmembrane</keyword>
<dbReference type="AlphaFoldDB" id="A0A366DEA7"/>
<feature type="transmembrane region" description="Helical" evidence="7">
    <location>
        <begin position="297"/>
        <end position="317"/>
    </location>
</feature>
<proteinExistence type="predicted"/>
<comment type="subcellular location">
    <subcellularLocation>
        <location evidence="1">Cell membrane</location>
        <topology evidence="1">Multi-pass membrane protein</topology>
    </subcellularLocation>
</comment>
<feature type="transmembrane region" description="Helical" evidence="7">
    <location>
        <begin position="396"/>
        <end position="417"/>
    </location>
</feature>
<feature type="transmembrane region" description="Helical" evidence="7">
    <location>
        <begin position="75"/>
        <end position="96"/>
    </location>
</feature>
<evidence type="ECO:0000256" key="7">
    <source>
        <dbReference type="SAM" id="Phobius"/>
    </source>
</evidence>
<dbReference type="EMBL" id="QNRE01000009">
    <property type="protein sequence ID" value="RBO88392.1"/>
    <property type="molecule type" value="Genomic_DNA"/>
</dbReference>
<keyword evidence="10" id="KW-1185">Reference proteome</keyword>
<feature type="transmembrane region" description="Helical" evidence="7">
    <location>
        <begin position="454"/>
        <end position="475"/>
    </location>
</feature>
<dbReference type="Pfam" id="PF03772">
    <property type="entry name" value="Competence"/>
    <property type="match status" value="1"/>
</dbReference>